<gene>
    <name evidence="2" type="ORF">SISNIDRAFT_485370</name>
</gene>
<feature type="transmembrane region" description="Helical" evidence="1">
    <location>
        <begin position="15"/>
        <end position="38"/>
    </location>
</feature>
<evidence type="ECO:0000313" key="3">
    <source>
        <dbReference type="Proteomes" id="UP000076722"/>
    </source>
</evidence>
<accession>A0A164V2V1</accession>
<dbReference type="AlphaFoldDB" id="A0A164V2V1"/>
<reference evidence="2 3" key="1">
    <citation type="journal article" date="2016" name="Mol. Biol. Evol.">
        <title>Comparative Genomics of Early-Diverging Mushroom-Forming Fungi Provides Insights into the Origins of Lignocellulose Decay Capabilities.</title>
        <authorList>
            <person name="Nagy L.G."/>
            <person name="Riley R."/>
            <person name="Tritt A."/>
            <person name="Adam C."/>
            <person name="Daum C."/>
            <person name="Floudas D."/>
            <person name="Sun H."/>
            <person name="Yadav J.S."/>
            <person name="Pangilinan J."/>
            <person name="Larsson K.H."/>
            <person name="Matsuura K."/>
            <person name="Barry K."/>
            <person name="Labutti K."/>
            <person name="Kuo R."/>
            <person name="Ohm R.A."/>
            <person name="Bhattacharya S.S."/>
            <person name="Shirouzu T."/>
            <person name="Yoshinaga Y."/>
            <person name="Martin F.M."/>
            <person name="Grigoriev I.V."/>
            <person name="Hibbett D.S."/>
        </authorList>
    </citation>
    <scope>NUCLEOTIDE SEQUENCE [LARGE SCALE GENOMIC DNA]</scope>
    <source>
        <strain evidence="2 3">HHB9708</strain>
    </source>
</reference>
<evidence type="ECO:0000313" key="2">
    <source>
        <dbReference type="EMBL" id="KZS93763.1"/>
    </source>
</evidence>
<evidence type="ECO:0000256" key="1">
    <source>
        <dbReference type="SAM" id="Phobius"/>
    </source>
</evidence>
<protein>
    <submittedName>
        <fullName evidence="2">Uncharacterized protein</fullName>
    </submittedName>
</protein>
<dbReference type="EMBL" id="KV419406">
    <property type="protein sequence ID" value="KZS93763.1"/>
    <property type="molecule type" value="Genomic_DNA"/>
</dbReference>
<sequence length="167" mass="18761">MQPLTQRSEPGFPDYLIPIAIGLIVFLLIVLAVAGIVYERRRALRRLPTQQYNEGTTSQLPAFSHSSGDVYPHFVRGGTLLGYPPMAHPSSSRRRDFLPVYDPAILPVYRRKEDSLSWKSSASGRHPDLEGCPEMLGPHNTGIVDLEIAQLRSFLLHNKAERAQLSW</sequence>
<keyword evidence="1" id="KW-0472">Membrane</keyword>
<dbReference type="Proteomes" id="UP000076722">
    <property type="component" value="Unassembled WGS sequence"/>
</dbReference>
<keyword evidence="1" id="KW-1133">Transmembrane helix</keyword>
<organism evidence="2 3">
    <name type="scientific">Sistotremastrum niveocremeum HHB9708</name>
    <dbReference type="NCBI Taxonomy" id="1314777"/>
    <lineage>
        <taxon>Eukaryota</taxon>
        <taxon>Fungi</taxon>
        <taxon>Dikarya</taxon>
        <taxon>Basidiomycota</taxon>
        <taxon>Agaricomycotina</taxon>
        <taxon>Agaricomycetes</taxon>
        <taxon>Sistotremastrales</taxon>
        <taxon>Sistotremastraceae</taxon>
        <taxon>Sertulicium</taxon>
        <taxon>Sertulicium niveocremeum</taxon>
    </lineage>
</organism>
<name>A0A164V2V1_9AGAM</name>
<keyword evidence="1" id="KW-0812">Transmembrane</keyword>
<proteinExistence type="predicted"/>
<keyword evidence="3" id="KW-1185">Reference proteome</keyword>